<dbReference type="AlphaFoldDB" id="A0A0P7CWJ9"/>
<accession>A0A0P7CWJ9</accession>
<evidence type="ECO:0000313" key="2">
    <source>
        <dbReference type="Proteomes" id="UP000050437"/>
    </source>
</evidence>
<reference evidence="1 2" key="1">
    <citation type="submission" date="2015-10" db="EMBL/GenBank/DDBJ databases">
        <title>Pseudomonas putida clinical strains.</title>
        <authorList>
            <person name="Molina L."/>
            <person name="Udaondo Z."/>
        </authorList>
    </citation>
    <scope>NUCLEOTIDE SEQUENCE [LARGE SCALE GENOMIC DNA]</scope>
    <source>
        <strain evidence="1 2">HB13667</strain>
    </source>
</reference>
<dbReference type="Proteomes" id="UP000050437">
    <property type="component" value="Unassembled WGS sequence"/>
</dbReference>
<dbReference type="RefSeq" id="WP_054573727.1">
    <property type="nucleotide sequence ID" value="NZ_LKKS01000135.1"/>
</dbReference>
<comment type="caution">
    <text evidence="1">The sequence shown here is derived from an EMBL/GenBank/DDBJ whole genome shotgun (WGS) entry which is preliminary data.</text>
</comment>
<name>A0A0P7CWJ9_PSEPU</name>
<protein>
    <submittedName>
        <fullName evidence="1">Uncharacterized protein</fullName>
    </submittedName>
</protein>
<sequence>MATETLKIEISWPDTLKVPAGATVNAQLWLGTAIADYRMISDGDASAPAVSSPVTLEIAYDTEDLLPDSVDTTWDHFRASPYLMHDGKRLNIARVAKISIEEARKSGWKVAIS</sequence>
<organism evidence="1 2">
    <name type="scientific">Pseudomonas putida</name>
    <name type="common">Arthrobacter siderocapsulatus</name>
    <dbReference type="NCBI Taxonomy" id="303"/>
    <lineage>
        <taxon>Bacteria</taxon>
        <taxon>Pseudomonadati</taxon>
        <taxon>Pseudomonadota</taxon>
        <taxon>Gammaproteobacteria</taxon>
        <taxon>Pseudomonadales</taxon>
        <taxon>Pseudomonadaceae</taxon>
        <taxon>Pseudomonas</taxon>
    </lineage>
</organism>
<evidence type="ECO:0000313" key="1">
    <source>
        <dbReference type="EMBL" id="KPM58805.1"/>
    </source>
</evidence>
<dbReference type="EMBL" id="LKKS01000135">
    <property type="protein sequence ID" value="KPM58805.1"/>
    <property type="molecule type" value="Genomic_DNA"/>
</dbReference>
<proteinExistence type="predicted"/>
<gene>
    <name evidence="1" type="ORF">HB13667_26940</name>
</gene>